<name>A0A2A6C4F9_PRIPA</name>
<evidence type="ECO:0000256" key="1">
    <source>
        <dbReference type="ARBA" id="ARBA00004141"/>
    </source>
</evidence>
<sequence>MRSVNFIAIERSLSNCTTLGSLKRLFNDTRYDVFVPQMDLGINRFHLLALISWQCMNFFGGSNLFSIFSNFMPDWSCGGGPIGKNCSIYKECTRSQQTITFTHITFHSNAYEFEWFCDGSYYASYSNQIQFFGYFFGTLLFGFASDIFGRKLITTLAVALGIAATLFFILYGLYSLLASALVSLLEMLLPEQRMFARAYFNWGISRMLLTTICYLTQEWRKACFGIAICCMPALLALMFIFPESPTWLLSKGRLVEMRESEKKIARIAGVRYVPVDHPIPKKPKSIIAVMKSGLWRRLVVLWAMWFTAATSAYATDLASNRLSGNLYLNQFLFGLVLYVSKVILGLVDARFPSFTRRMLHQGSQFGAVVCFGALAVFKLTGYHGHLMLVLNIIGIVFVEYTWDANYLCAIEGVETASRASATGSSSFIARIGMLLSPMLGHIDIAHPGTIYTIVTMKLQGALFAVFISLIHADDDTAFIKTVLTGMCRRIASVKRADIVIGTGLEKGSSESVAIPILASMTHVLFDLYDESKQSGESLNKFVAKCDHTVALAISSSQFSVVKKTEQDAHYDKYINQLQKTQKLKHGEVSKIASELTENFGASLQLKDDEMRVNTERMLHMMLIRYELAKGEKISDDSLCNAKIYASSFSNRKRIEICLPRFYLFDTCIQLIFPDNSDNLAKYSLSTICCNCISGVTVLRDFESALKDIVCK</sequence>
<dbReference type="Gene3D" id="1.20.1250.20">
    <property type="entry name" value="MFS general substrate transporter like domains"/>
    <property type="match status" value="1"/>
</dbReference>
<accession>A0A2A6C4F9</accession>
<dbReference type="EnsemblMetazoa" id="PPA40495.1">
    <property type="protein sequence ID" value="PPA40495.1"/>
    <property type="gene ID" value="WBGene00278864"/>
</dbReference>
<keyword evidence="4" id="KW-0472">Membrane</keyword>
<dbReference type="GO" id="GO:0022857">
    <property type="term" value="F:transmembrane transporter activity"/>
    <property type="evidence" value="ECO:0007669"/>
    <property type="project" value="InterPro"/>
</dbReference>
<dbReference type="InterPro" id="IPR005828">
    <property type="entry name" value="MFS_sugar_transport-like"/>
</dbReference>
<dbReference type="InterPro" id="IPR036259">
    <property type="entry name" value="MFS_trans_sf"/>
</dbReference>
<evidence type="ECO:0000256" key="2">
    <source>
        <dbReference type="ARBA" id="ARBA00022692"/>
    </source>
</evidence>
<dbReference type="AlphaFoldDB" id="A0A2A6C4F9"/>
<evidence type="ECO:0000313" key="5">
    <source>
        <dbReference type="EnsemblMetazoa" id="PPA40495.1"/>
    </source>
</evidence>
<dbReference type="PANTHER" id="PTHR24064">
    <property type="entry name" value="SOLUTE CARRIER FAMILY 22 MEMBER"/>
    <property type="match status" value="1"/>
</dbReference>
<comment type="subcellular location">
    <subcellularLocation>
        <location evidence="1">Membrane</location>
        <topology evidence="1">Multi-pass membrane protein</topology>
    </subcellularLocation>
</comment>
<dbReference type="Pfam" id="PF00083">
    <property type="entry name" value="Sugar_tr"/>
    <property type="match status" value="1"/>
</dbReference>
<dbReference type="OrthoDB" id="5296287at2759"/>
<organism evidence="5 6">
    <name type="scientific">Pristionchus pacificus</name>
    <name type="common">Parasitic nematode worm</name>
    <dbReference type="NCBI Taxonomy" id="54126"/>
    <lineage>
        <taxon>Eukaryota</taxon>
        <taxon>Metazoa</taxon>
        <taxon>Ecdysozoa</taxon>
        <taxon>Nematoda</taxon>
        <taxon>Chromadorea</taxon>
        <taxon>Rhabditida</taxon>
        <taxon>Rhabditina</taxon>
        <taxon>Diplogasteromorpha</taxon>
        <taxon>Diplogasteroidea</taxon>
        <taxon>Neodiplogasteridae</taxon>
        <taxon>Pristionchus</taxon>
    </lineage>
</organism>
<reference evidence="6" key="1">
    <citation type="journal article" date="2008" name="Nat. Genet.">
        <title>The Pristionchus pacificus genome provides a unique perspective on nematode lifestyle and parasitism.</title>
        <authorList>
            <person name="Dieterich C."/>
            <person name="Clifton S.W."/>
            <person name="Schuster L.N."/>
            <person name="Chinwalla A."/>
            <person name="Delehaunty K."/>
            <person name="Dinkelacker I."/>
            <person name="Fulton L."/>
            <person name="Fulton R."/>
            <person name="Godfrey J."/>
            <person name="Minx P."/>
            <person name="Mitreva M."/>
            <person name="Roeseler W."/>
            <person name="Tian H."/>
            <person name="Witte H."/>
            <person name="Yang S.P."/>
            <person name="Wilson R.K."/>
            <person name="Sommer R.J."/>
        </authorList>
    </citation>
    <scope>NUCLEOTIDE SEQUENCE [LARGE SCALE GENOMIC DNA]</scope>
    <source>
        <strain evidence="6">PS312</strain>
    </source>
</reference>
<proteinExistence type="predicted"/>
<reference evidence="5" key="2">
    <citation type="submission" date="2022-06" db="UniProtKB">
        <authorList>
            <consortium name="EnsemblMetazoa"/>
        </authorList>
    </citation>
    <scope>IDENTIFICATION</scope>
    <source>
        <strain evidence="5">PS312</strain>
    </source>
</reference>
<dbReference type="Proteomes" id="UP000005239">
    <property type="component" value="Unassembled WGS sequence"/>
</dbReference>
<dbReference type="GO" id="GO:0016020">
    <property type="term" value="C:membrane"/>
    <property type="evidence" value="ECO:0007669"/>
    <property type="project" value="UniProtKB-SubCell"/>
</dbReference>
<evidence type="ECO:0000313" key="6">
    <source>
        <dbReference type="Proteomes" id="UP000005239"/>
    </source>
</evidence>
<protein>
    <submittedName>
        <fullName evidence="5">Uncharacterized protein</fullName>
    </submittedName>
</protein>
<gene>
    <name evidence="5" type="primary">WBGene00278864</name>
</gene>
<keyword evidence="2" id="KW-0812">Transmembrane</keyword>
<evidence type="ECO:0000256" key="3">
    <source>
        <dbReference type="ARBA" id="ARBA00022989"/>
    </source>
</evidence>
<keyword evidence="3" id="KW-1133">Transmembrane helix</keyword>
<evidence type="ECO:0000256" key="4">
    <source>
        <dbReference type="ARBA" id="ARBA00023136"/>
    </source>
</evidence>
<dbReference type="SUPFAM" id="SSF103473">
    <property type="entry name" value="MFS general substrate transporter"/>
    <property type="match status" value="1"/>
</dbReference>
<accession>A0A8R1UTK7</accession>
<keyword evidence="6" id="KW-1185">Reference proteome</keyword>